<evidence type="ECO:0000256" key="1">
    <source>
        <dbReference type="ARBA" id="ARBA00007274"/>
    </source>
</evidence>
<evidence type="ECO:0000259" key="3">
    <source>
        <dbReference type="Pfam" id="PF25087"/>
    </source>
</evidence>
<gene>
    <name evidence="4" type="ORF">ACFFNX_08845</name>
</gene>
<proteinExistence type="inferred from homology"/>
<keyword evidence="5" id="KW-1185">Reference proteome</keyword>
<dbReference type="PANTHER" id="PTHR22572">
    <property type="entry name" value="SUGAR-1-PHOSPHATE GUANYL TRANSFERASE"/>
    <property type="match status" value="1"/>
</dbReference>
<dbReference type="EMBL" id="JBHLZP010000044">
    <property type="protein sequence ID" value="MFB9832291.1"/>
    <property type="molecule type" value="Genomic_DNA"/>
</dbReference>
<accession>A0ABV5YCM7</accession>
<evidence type="ECO:0000313" key="5">
    <source>
        <dbReference type="Proteomes" id="UP001589627"/>
    </source>
</evidence>
<evidence type="ECO:0000313" key="4">
    <source>
        <dbReference type="EMBL" id="MFB9832291.1"/>
    </source>
</evidence>
<dbReference type="RefSeq" id="WP_378197932.1">
    <property type="nucleotide sequence ID" value="NZ_JBHLZP010000044.1"/>
</dbReference>
<dbReference type="InterPro" id="IPR050486">
    <property type="entry name" value="Mannose-1P_guanyltransferase"/>
</dbReference>
<dbReference type="Pfam" id="PF25087">
    <property type="entry name" value="GMPPB_C"/>
    <property type="match status" value="1"/>
</dbReference>
<dbReference type="Pfam" id="PF00483">
    <property type="entry name" value="NTP_transferase"/>
    <property type="match status" value="1"/>
</dbReference>
<feature type="domain" description="Nucleotidyl transferase" evidence="2">
    <location>
        <begin position="1"/>
        <end position="227"/>
    </location>
</feature>
<comment type="caution">
    <text evidence="4">The sequence shown here is derived from an EMBL/GenBank/DDBJ whole genome shotgun (WGS) entry which is preliminary data.</text>
</comment>
<protein>
    <submittedName>
        <fullName evidence="4">Sugar phosphate nucleotidyltransferase</fullName>
    </submittedName>
</protein>
<comment type="similarity">
    <text evidence="1">Belongs to the transferase hexapeptide repeat family.</text>
</comment>
<dbReference type="Proteomes" id="UP001589627">
    <property type="component" value="Unassembled WGS sequence"/>
</dbReference>
<evidence type="ECO:0000259" key="2">
    <source>
        <dbReference type="Pfam" id="PF00483"/>
    </source>
</evidence>
<dbReference type="SUPFAM" id="SSF53448">
    <property type="entry name" value="Nucleotide-diphospho-sugar transferases"/>
    <property type="match status" value="1"/>
</dbReference>
<sequence>MVGGKGTRLRPLTISTPKPLLPTAGVPLLEHQLRKARAAGIRRIVFATSYRASMFTEAFGDGSRLGLELVYVTEDEPLGTAGAIRNAARELTCDADSPVIVLNGDILSGHDLAAQIAMHEKSGAAVTMHLTLVNDARRYGAVPTTSEGKVIEFVEKSPKPPTNQVNAGCYVFRRSAIEAIPEGRVVSVEYETFPGLLAAGETIMGYVEGAYWLDVGTPSTFVQGSCDLVLGRMTSPAVTPGGGVLFLNGSVVAPEAAVSGGTAVGAGAVVESGATVESSVLFDGAVVEQGARVSRSVIGRGARICAGAVLDETVIGDGAMVGAGNELRGGLRLWPGTQLPPTAVRFSSDV</sequence>
<dbReference type="InterPro" id="IPR029044">
    <property type="entry name" value="Nucleotide-diphossugar_trans"/>
</dbReference>
<dbReference type="InterPro" id="IPR056729">
    <property type="entry name" value="GMPPB_C"/>
</dbReference>
<dbReference type="InterPro" id="IPR005835">
    <property type="entry name" value="NTP_transferase_dom"/>
</dbReference>
<dbReference type="CDD" id="cd04181">
    <property type="entry name" value="NTP_transferase"/>
    <property type="match status" value="1"/>
</dbReference>
<dbReference type="Gene3D" id="2.160.10.10">
    <property type="entry name" value="Hexapeptide repeat proteins"/>
    <property type="match status" value="1"/>
</dbReference>
<feature type="domain" description="Mannose-1-phosphate guanyltransferase C-terminal" evidence="3">
    <location>
        <begin position="245"/>
        <end position="322"/>
    </location>
</feature>
<organism evidence="4 5">
    <name type="scientific">Actinoallomurus acaciae</name>
    <dbReference type="NCBI Taxonomy" id="502577"/>
    <lineage>
        <taxon>Bacteria</taxon>
        <taxon>Bacillati</taxon>
        <taxon>Actinomycetota</taxon>
        <taxon>Actinomycetes</taxon>
        <taxon>Streptosporangiales</taxon>
        <taxon>Thermomonosporaceae</taxon>
        <taxon>Actinoallomurus</taxon>
    </lineage>
</organism>
<dbReference type="Gene3D" id="3.90.550.10">
    <property type="entry name" value="Spore Coat Polysaccharide Biosynthesis Protein SpsA, Chain A"/>
    <property type="match status" value="1"/>
</dbReference>
<name>A0ABV5YCM7_9ACTN</name>
<reference evidence="4 5" key="1">
    <citation type="submission" date="2024-09" db="EMBL/GenBank/DDBJ databases">
        <authorList>
            <person name="Sun Q."/>
            <person name="Mori K."/>
        </authorList>
    </citation>
    <scope>NUCLEOTIDE SEQUENCE [LARGE SCALE GENOMIC DNA]</scope>
    <source>
        <strain evidence="4 5">TBRC 0563</strain>
    </source>
</reference>